<dbReference type="HOGENOM" id="CLU_055261_13_4_4"/>
<keyword evidence="1" id="KW-0472">Membrane</keyword>
<keyword evidence="3" id="KW-1185">Reference proteome</keyword>
<organism evidence="2 3">
    <name type="scientific">Verminephrobacter eiseniae (strain EF01-2)</name>
    <dbReference type="NCBI Taxonomy" id="391735"/>
    <lineage>
        <taxon>Bacteria</taxon>
        <taxon>Pseudomonadati</taxon>
        <taxon>Pseudomonadota</taxon>
        <taxon>Betaproteobacteria</taxon>
        <taxon>Burkholderiales</taxon>
        <taxon>Comamonadaceae</taxon>
        <taxon>Verminephrobacter</taxon>
    </lineage>
</organism>
<dbReference type="EMBL" id="CP000542">
    <property type="protein sequence ID" value="ABM60365.1"/>
    <property type="molecule type" value="Genomic_DNA"/>
</dbReference>
<keyword evidence="1" id="KW-1133">Transmembrane helix</keyword>
<evidence type="ECO:0000313" key="3">
    <source>
        <dbReference type="Proteomes" id="UP000000374"/>
    </source>
</evidence>
<protein>
    <submittedName>
        <fullName evidence="2">Transposase, IS4 family</fullName>
    </submittedName>
</protein>
<reference evidence="3" key="1">
    <citation type="submission" date="2006-12" db="EMBL/GenBank/DDBJ databases">
        <title>Complete sequence of chromosome 1 of Verminephrobacter eiseniae EF01-2.</title>
        <authorList>
            <person name="Copeland A."/>
            <person name="Lucas S."/>
            <person name="Lapidus A."/>
            <person name="Barry K."/>
            <person name="Detter J.C."/>
            <person name="Glavina del Rio T."/>
            <person name="Dalin E."/>
            <person name="Tice H."/>
            <person name="Pitluck S."/>
            <person name="Chertkov O."/>
            <person name="Brettin T."/>
            <person name="Bruce D."/>
            <person name="Han C."/>
            <person name="Tapia R."/>
            <person name="Gilna P."/>
            <person name="Schmutz J."/>
            <person name="Larimer F."/>
            <person name="Land M."/>
            <person name="Hauser L."/>
            <person name="Kyrpides N."/>
            <person name="Kim E."/>
            <person name="Stahl D."/>
            <person name="Richardson P."/>
        </authorList>
    </citation>
    <scope>NUCLEOTIDE SEQUENCE [LARGE SCALE GENOMIC DNA]</scope>
    <source>
        <strain evidence="3">EF01-2</strain>
    </source>
</reference>
<name>A1WRV8_VEREI</name>
<keyword evidence="1" id="KW-0812">Transmembrane</keyword>
<gene>
    <name evidence="2" type="ordered locus">Veis_4668</name>
</gene>
<dbReference type="AlphaFoldDB" id="A1WRV8"/>
<proteinExistence type="predicted"/>
<dbReference type="KEGG" id="vei:Veis_4668"/>
<feature type="transmembrane region" description="Helical" evidence="1">
    <location>
        <begin position="21"/>
        <end position="39"/>
    </location>
</feature>
<sequence length="40" mass="5075">MVERFFNRIKQFRRIATRYEKLARNYLSFLNLVCTYIWIT</sequence>
<accession>A1WRV8</accession>
<evidence type="ECO:0000256" key="1">
    <source>
        <dbReference type="SAM" id="Phobius"/>
    </source>
</evidence>
<evidence type="ECO:0000313" key="2">
    <source>
        <dbReference type="EMBL" id="ABM60365.1"/>
    </source>
</evidence>
<dbReference type="STRING" id="391735.Veis_4668"/>
<dbReference type="Proteomes" id="UP000000374">
    <property type="component" value="Chromosome"/>
</dbReference>